<dbReference type="EMBL" id="FNOM01000017">
    <property type="protein sequence ID" value="SDX72811.1"/>
    <property type="molecule type" value="Genomic_DNA"/>
</dbReference>
<keyword evidence="1" id="KW-0732">Signal</keyword>
<evidence type="ECO:0000313" key="2">
    <source>
        <dbReference type="EMBL" id="SDX72811.1"/>
    </source>
</evidence>
<evidence type="ECO:0008006" key="4">
    <source>
        <dbReference type="Google" id="ProtNLM"/>
    </source>
</evidence>
<accession>A0A1H3E2A8</accession>
<dbReference type="OrthoDB" id="8451006at2"/>
<organism evidence="2 3">
    <name type="scientific">Roseicitreum antarcticum</name>
    <dbReference type="NCBI Taxonomy" id="564137"/>
    <lineage>
        <taxon>Bacteria</taxon>
        <taxon>Pseudomonadati</taxon>
        <taxon>Pseudomonadota</taxon>
        <taxon>Alphaproteobacteria</taxon>
        <taxon>Rhodobacterales</taxon>
        <taxon>Paracoccaceae</taxon>
        <taxon>Roseicitreum</taxon>
    </lineage>
</organism>
<sequence>MKSNAGCWTPPAVAPLIVMLLLSGCAMGSSDAQAICPPVVQYSTADQMRAAAEVEALPDGSVVVQMLSDCAVLRDQAGTCR</sequence>
<dbReference type="PROSITE" id="PS51257">
    <property type="entry name" value="PROKAR_LIPOPROTEIN"/>
    <property type="match status" value="1"/>
</dbReference>
<gene>
    <name evidence="2" type="ORF">SAMN04488238_11733</name>
</gene>
<reference evidence="2 3" key="1">
    <citation type="submission" date="2016-10" db="EMBL/GenBank/DDBJ databases">
        <authorList>
            <person name="de Groot N.N."/>
        </authorList>
    </citation>
    <scope>NUCLEOTIDE SEQUENCE [LARGE SCALE GENOMIC DNA]</scope>
    <source>
        <strain evidence="2 3">CGMCC 1.8894</strain>
    </source>
</reference>
<feature type="signal peptide" evidence="1">
    <location>
        <begin position="1"/>
        <end position="34"/>
    </location>
</feature>
<dbReference type="Proteomes" id="UP000198539">
    <property type="component" value="Unassembled WGS sequence"/>
</dbReference>
<name>A0A1H3E2A8_9RHOB</name>
<feature type="chain" id="PRO_5011479068" description="Lipoprotein" evidence="1">
    <location>
        <begin position="35"/>
        <end position="81"/>
    </location>
</feature>
<evidence type="ECO:0000256" key="1">
    <source>
        <dbReference type="SAM" id="SignalP"/>
    </source>
</evidence>
<protein>
    <recommendedName>
        <fullName evidence="4">Lipoprotein</fullName>
    </recommendedName>
</protein>
<dbReference type="AlphaFoldDB" id="A0A1H3E2A8"/>
<keyword evidence="3" id="KW-1185">Reference proteome</keyword>
<proteinExistence type="predicted"/>
<evidence type="ECO:0000313" key="3">
    <source>
        <dbReference type="Proteomes" id="UP000198539"/>
    </source>
</evidence>